<evidence type="ECO:0000313" key="2">
    <source>
        <dbReference type="EMBL" id="CAE8691854.1"/>
    </source>
</evidence>
<sequence>MAEASCVGFRQRRLASRPLRTAVLASLLGAAGLLCRYGSLPDSCFSKVSLKPAIPKVPGSGPASQSDDPTAVVASATAEAWLTAARRTAAGDKDSAAHWEAAWEGTDAYWLRPAAYIVASLVCFGAMLQKPRRFVWTAPRPAAPPAGGFLKGRKAEREKLALANDLEAAAALKALRRMELPFFATSAAWRESAPTG</sequence>
<accession>A0A813K1P4</accession>
<reference evidence="2" key="1">
    <citation type="submission" date="2021-02" db="EMBL/GenBank/DDBJ databases">
        <authorList>
            <person name="Dougan E. K."/>
            <person name="Rhodes N."/>
            <person name="Thang M."/>
            <person name="Chan C."/>
        </authorList>
    </citation>
    <scope>NUCLEOTIDE SEQUENCE</scope>
</reference>
<keyword evidence="1" id="KW-1133">Transmembrane helix</keyword>
<name>A0A813K1P4_POLGL</name>
<dbReference type="EMBL" id="CAJNNW010027538">
    <property type="protein sequence ID" value="CAE8691854.1"/>
    <property type="molecule type" value="Genomic_DNA"/>
</dbReference>
<feature type="transmembrane region" description="Helical" evidence="1">
    <location>
        <begin position="109"/>
        <end position="128"/>
    </location>
</feature>
<protein>
    <submittedName>
        <fullName evidence="2">Uncharacterized protein</fullName>
    </submittedName>
</protein>
<keyword evidence="1" id="KW-0812">Transmembrane</keyword>
<evidence type="ECO:0000256" key="1">
    <source>
        <dbReference type="SAM" id="Phobius"/>
    </source>
</evidence>
<keyword evidence="1" id="KW-0472">Membrane</keyword>
<proteinExistence type="predicted"/>
<dbReference type="AlphaFoldDB" id="A0A813K1P4"/>
<organism evidence="2 3">
    <name type="scientific">Polarella glacialis</name>
    <name type="common">Dinoflagellate</name>
    <dbReference type="NCBI Taxonomy" id="89957"/>
    <lineage>
        <taxon>Eukaryota</taxon>
        <taxon>Sar</taxon>
        <taxon>Alveolata</taxon>
        <taxon>Dinophyceae</taxon>
        <taxon>Suessiales</taxon>
        <taxon>Suessiaceae</taxon>
        <taxon>Polarella</taxon>
    </lineage>
</organism>
<comment type="caution">
    <text evidence="2">The sequence shown here is derived from an EMBL/GenBank/DDBJ whole genome shotgun (WGS) entry which is preliminary data.</text>
</comment>
<gene>
    <name evidence="2" type="ORF">PGLA2088_LOCUS27614</name>
</gene>
<dbReference type="Proteomes" id="UP000626109">
    <property type="component" value="Unassembled WGS sequence"/>
</dbReference>
<feature type="non-terminal residue" evidence="2">
    <location>
        <position position="1"/>
    </location>
</feature>
<evidence type="ECO:0000313" key="3">
    <source>
        <dbReference type="Proteomes" id="UP000626109"/>
    </source>
</evidence>
<feature type="transmembrane region" description="Helical" evidence="1">
    <location>
        <begin position="21"/>
        <end position="39"/>
    </location>
</feature>